<dbReference type="InParanoid" id="A0A7C8IME6"/>
<evidence type="ECO:0000313" key="1">
    <source>
        <dbReference type="EMBL" id="KAF2965138.1"/>
    </source>
</evidence>
<protein>
    <submittedName>
        <fullName evidence="1">Uncharacterized protein</fullName>
    </submittedName>
</protein>
<accession>A0A7C8IME6</accession>
<dbReference type="OrthoDB" id="4276610at2759"/>
<gene>
    <name evidence="1" type="ORF">GQX73_g8426</name>
</gene>
<sequence length="230" mass="25708">MPTRHSIEVRVPIPRDLPPREVVATLQRFEPLLDNHGYVITYRPKAWVSDADQAVIKGDAFFRHDCDDDLEAAIAAAGSPWWLCDVYEDVYYVPFLVPYFSRLKRYLAVGYRTPSGIRFRQSVSGGVVTRGSFAVISRTTGLPYGWQPDTWDGDTEKGSVASASDTAAAAAADKDPLWELVCACEIEMPLILILSQILRREANRALCERLCKAVLRETVIAYDLSRPSTP</sequence>
<comment type="caution">
    <text evidence="1">The sequence shown here is derived from an EMBL/GenBank/DDBJ whole genome shotgun (WGS) entry which is preliminary data.</text>
</comment>
<reference evidence="1 2" key="1">
    <citation type="submission" date="2019-12" db="EMBL/GenBank/DDBJ databases">
        <title>Draft genome sequence of the ascomycete Xylaria multiplex DSM 110363.</title>
        <authorList>
            <person name="Buettner E."/>
            <person name="Kellner H."/>
        </authorList>
    </citation>
    <scope>NUCLEOTIDE SEQUENCE [LARGE SCALE GENOMIC DNA]</scope>
    <source>
        <strain evidence="1 2">DSM 110363</strain>
    </source>
</reference>
<proteinExistence type="predicted"/>
<dbReference type="AlphaFoldDB" id="A0A7C8IME6"/>
<name>A0A7C8IME6_9PEZI</name>
<dbReference type="EMBL" id="WUBL01000124">
    <property type="protein sequence ID" value="KAF2965138.1"/>
    <property type="molecule type" value="Genomic_DNA"/>
</dbReference>
<dbReference type="Proteomes" id="UP000481858">
    <property type="component" value="Unassembled WGS sequence"/>
</dbReference>
<keyword evidence="2" id="KW-1185">Reference proteome</keyword>
<evidence type="ECO:0000313" key="2">
    <source>
        <dbReference type="Proteomes" id="UP000481858"/>
    </source>
</evidence>
<organism evidence="1 2">
    <name type="scientific">Xylaria multiplex</name>
    <dbReference type="NCBI Taxonomy" id="323545"/>
    <lineage>
        <taxon>Eukaryota</taxon>
        <taxon>Fungi</taxon>
        <taxon>Dikarya</taxon>
        <taxon>Ascomycota</taxon>
        <taxon>Pezizomycotina</taxon>
        <taxon>Sordariomycetes</taxon>
        <taxon>Xylariomycetidae</taxon>
        <taxon>Xylariales</taxon>
        <taxon>Xylariaceae</taxon>
        <taxon>Xylaria</taxon>
    </lineage>
</organism>